<dbReference type="InParanoid" id="A0A369JTR0"/>
<name>A0A369JTR0_HYPMA</name>
<dbReference type="AlphaFoldDB" id="A0A369JTR0"/>
<keyword evidence="2 3" id="KW-0732">Signal</keyword>
<sequence>MKLTNSLVLTNALVIASIPYSVWSSPAGLDGNIIWPRAISPLPINLRSASNFVALGTSGFSTVPPSVITGSIGLSPSASTFITGFSLVKDSTNVFASSTQVVGKVFASDYGTPSPANLLTATNDVNTAYIDAAGRANPDFVNLGAGAIGGRILTPGLYKWTTGVNILTDVTLLGLPTDVWIFQISGPLEVAGAKNVILVGGLARNVFWQVGGGATIGPGAHFEGVLLSKTIAVLQTGATMNGRILAQTAITMQKAVLTQPL</sequence>
<feature type="chain" id="PRO_5016629146" description="Antifreeze protein" evidence="3">
    <location>
        <begin position="25"/>
        <end position="261"/>
    </location>
</feature>
<gene>
    <name evidence="4" type="ORF">Hypma_009072</name>
</gene>
<comment type="similarity">
    <text evidence="1">Belongs to the ice-binding protein family.</text>
</comment>
<proteinExistence type="inferred from homology"/>
<evidence type="ECO:0000313" key="4">
    <source>
        <dbReference type="EMBL" id="RDB23917.1"/>
    </source>
</evidence>
<protein>
    <recommendedName>
        <fullName evidence="6">Antifreeze protein</fullName>
    </recommendedName>
</protein>
<dbReference type="Proteomes" id="UP000076154">
    <property type="component" value="Unassembled WGS sequence"/>
</dbReference>
<keyword evidence="5" id="KW-1185">Reference proteome</keyword>
<evidence type="ECO:0000256" key="1">
    <source>
        <dbReference type="ARBA" id="ARBA00005445"/>
    </source>
</evidence>
<evidence type="ECO:0000256" key="2">
    <source>
        <dbReference type="ARBA" id="ARBA00022729"/>
    </source>
</evidence>
<dbReference type="STRING" id="39966.A0A369JTR0"/>
<dbReference type="Pfam" id="PF11999">
    <property type="entry name" value="Ice_binding"/>
    <property type="match status" value="1"/>
</dbReference>
<dbReference type="EMBL" id="LUEZ02000046">
    <property type="protein sequence ID" value="RDB23917.1"/>
    <property type="molecule type" value="Genomic_DNA"/>
</dbReference>
<dbReference type="OrthoDB" id="10264374at2759"/>
<comment type="caution">
    <text evidence="4">The sequence shown here is derived from an EMBL/GenBank/DDBJ whole genome shotgun (WGS) entry which is preliminary data.</text>
</comment>
<reference evidence="4" key="1">
    <citation type="submission" date="2018-04" db="EMBL/GenBank/DDBJ databases">
        <title>Whole genome sequencing of Hypsizygus marmoreus.</title>
        <authorList>
            <person name="Choi I.-G."/>
            <person name="Min B."/>
            <person name="Kim J.-G."/>
            <person name="Kim S."/>
            <person name="Oh Y.-L."/>
            <person name="Kong W.-S."/>
            <person name="Park H."/>
            <person name="Jeong J."/>
            <person name="Song E.-S."/>
        </authorList>
    </citation>
    <scope>NUCLEOTIDE SEQUENCE [LARGE SCALE GENOMIC DNA]</scope>
    <source>
        <strain evidence="4">51987-8</strain>
    </source>
</reference>
<evidence type="ECO:0000313" key="5">
    <source>
        <dbReference type="Proteomes" id="UP000076154"/>
    </source>
</evidence>
<dbReference type="InterPro" id="IPR021884">
    <property type="entry name" value="Ice-bd_prot"/>
</dbReference>
<accession>A0A369JTR0</accession>
<evidence type="ECO:0000256" key="3">
    <source>
        <dbReference type="SAM" id="SignalP"/>
    </source>
</evidence>
<evidence type="ECO:0008006" key="6">
    <source>
        <dbReference type="Google" id="ProtNLM"/>
    </source>
</evidence>
<organism evidence="4 5">
    <name type="scientific">Hypsizygus marmoreus</name>
    <name type="common">White beech mushroom</name>
    <name type="synonym">Agaricus marmoreus</name>
    <dbReference type="NCBI Taxonomy" id="39966"/>
    <lineage>
        <taxon>Eukaryota</taxon>
        <taxon>Fungi</taxon>
        <taxon>Dikarya</taxon>
        <taxon>Basidiomycota</taxon>
        <taxon>Agaricomycotina</taxon>
        <taxon>Agaricomycetes</taxon>
        <taxon>Agaricomycetidae</taxon>
        <taxon>Agaricales</taxon>
        <taxon>Tricholomatineae</taxon>
        <taxon>Lyophyllaceae</taxon>
        <taxon>Hypsizygus</taxon>
    </lineage>
</organism>
<feature type="signal peptide" evidence="3">
    <location>
        <begin position="1"/>
        <end position="24"/>
    </location>
</feature>